<evidence type="ECO:0000256" key="1">
    <source>
        <dbReference type="ARBA" id="ARBA00009437"/>
    </source>
</evidence>
<dbReference type="EMBL" id="QGQD01000077">
    <property type="protein sequence ID" value="TLC99056.1"/>
    <property type="molecule type" value="Genomic_DNA"/>
</dbReference>
<protein>
    <submittedName>
        <fullName evidence="6">HTH-type transcriptional activator CmpR</fullName>
    </submittedName>
</protein>
<comment type="similarity">
    <text evidence="1">Belongs to the LysR transcriptional regulatory family.</text>
</comment>
<dbReference type="PANTHER" id="PTHR30126:SF39">
    <property type="entry name" value="HTH-TYPE TRANSCRIPTIONAL REGULATOR CYSL"/>
    <property type="match status" value="1"/>
</dbReference>
<dbReference type="Proteomes" id="UP000306509">
    <property type="component" value="Unassembled WGS sequence"/>
</dbReference>
<sequence>MTIRHLRIFVMVADCGTMSLAAEKMFLSQPTVSQAIRELEEHYGGLLFERLSKHLYITDLGEKLLGHARDVLRQFEYLEEQMLSKKQMKILRVGTSMTVGTCLLPDMVQRFKQMQEDVDIFACVNNTKVIEQKLMDAELDIAVVEGQVKSPDLLIKPMIEDELVLVCAKKHPFAGMKRLYFCQLEGQKFVMREKGSGTRELFEKDLEKHGVSVNVAWEVVGTEAIKHAIIKDNCLSVIAYRLVEEEVRSGEMYMFREDTNRWKRSFDLVYHKDKFINVGINSFIECLKFFGSREGFEGIQIGKLSEG</sequence>
<name>A0A4U8Q330_9FIRM</name>
<keyword evidence="7" id="KW-1185">Reference proteome</keyword>
<evidence type="ECO:0000256" key="4">
    <source>
        <dbReference type="ARBA" id="ARBA00023163"/>
    </source>
</evidence>
<dbReference type="Pfam" id="PF00126">
    <property type="entry name" value="HTH_1"/>
    <property type="match status" value="1"/>
</dbReference>
<proteinExistence type="inferred from homology"/>
<keyword evidence="4" id="KW-0804">Transcription</keyword>
<evidence type="ECO:0000313" key="7">
    <source>
        <dbReference type="Proteomes" id="UP000306509"/>
    </source>
</evidence>
<dbReference type="Gene3D" id="3.40.190.290">
    <property type="match status" value="1"/>
</dbReference>
<evidence type="ECO:0000256" key="3">
    <source>
        <dbReference type="ARBA" id="ARBA00023125"/>
    </source>
</evidence>
<dbReference type="PANTHER" id="PTHR30126">
    <property type="entry name" value="HTH-TYPE TRANSCRIPTIONAL REGULATOR"/>
    <property type="match status" value="1"/>
</dbReference>
<dbReference type="STRING" id="180332.GCA_000797495_01955"/>
<dbReference type="FunFam" id="1.10.10.10:FF:000001">
    <property type="entry name" value="LysR family transcriptional regulator"/>
    <property type="match status" value="1"/>
</dbReference>
<dbReference type="Pfam" id="PF03466">
    <property type="entry name" value="LysR_substrate"/>
    <property type="match status" value="1"/>
</dbReference>
<dbReference type="PRINTS" id="PR00039">
    <property type="entry name" value="HTHLYSR"/>
</dbReference>
<dbReference type="SUPFAM" id="SSF53850">
    <property type="entry name" value="Periplasmic binding protein-like II"/>
    <property type="match status" value="1"/>
</dbReference>
<dbReference type="InterPro" id="IPR005119">
    <property type="entry name" value="LysR_subst-bd"/>
</dbReference>
<dbReference type="GO" id="GO:0003700">
    <property type="term" value="F:DNA-binding transcription factor activity"/>
    <property type="evidence" value="ECO:0007669"/>
    <property type="project" value="InterPro"/>
</dbReference>
<dbReference type="InterPro" id="IPR000847">
    <property type="entry name" value="LysR_HTH_N"/>
</dbReference>
<organism evidence="6 7">
    <name type="scientific">Robinsoniella peoriensis</name>
    <dbReference type="NCBI Taxonomy" id="180332"/>
    <lineage>
        <taxon>Bacteria</taxon>
        <taxon>Bacillati</taxon>
        <taxon>Bacillota</taxon>
        <taxon>Clostridia</taxon>
        <taxon>Lachnospirales</taxon>
        <taxon>Lachnospiraceae</taxon>
        <taxon>Robinsoniella</taxon>
    </lineage>
</organism>
<dbReference type="RefSeq" id="WP_070041520.1">
    <property type="nucleotide sequence ID" value="NZ_CABMJZ010000069.1"/>
</dbReference>
<evidence type="ECO:0000256" key="2">
    <source>
        <dbReference type="ARBA" id="ARBA00023015"/>
    </source>
</evidence>
<dbReference type="SUPFAM" id="SSF46785">
    <property type="entry name" value="Winged helix' DNA-binding domain"/>
    <property type="match status" value="1"/>
</dbReference>
<dbReference type="InterPro" id="IPR036390">
    <property type="entry name" value="WH_DNA-bd_sf"/>
</dbReference>
<dbReference type="AlphaFoldDB" id="A0A4U8Q330"/>
<keyword evidence="3" id="KW-0238">DNA-binding</keyword>
<evidence type="ECO:0000313" key="6">
    <source>
        <dbReference type="EMBL" id="TLC99056.1"/>
    </source>
</evidence>
<dbReference type="Gene3D" id="1.10.10.10">
    <property type="entry name" value="Winged helix-like DNA-binding domain superfamily/Winged helix DNA-binding domain"/>
    <property type="match status" value="1"/>
</dbReference>
<dbReference type="GO" id="GO:0000976">
    <property type="term" value="F:transcription cis-regulatory region binding"/>
    <property type="evidence" value="ECO:0007669"/>
    <property type="project" value="TreeGrafter"/>
</dbReference>
<keyword evidence="2" id="KW-0805">Transcription regulation</keyword>
<comment type="caution">
    <text evidence="6">The sequence shown here is derived from an EMBL/GenBank/DDBJ whole genome shotgun (WGS) entry which is preliminary data.</text>
</comment>
<gene>
    <name evidence="6" type="primary">cmpR_3</name>
    <name evidence="6" type="ORF">DSM106044_04035</name>
</gene>
<reference evidence="6 7" key="1">
    <citation type="journal article" date="2019" name="Anaerobe">
        <title>Detection of Robinsoniella peoriensis in multiple bone samples of a trauma patient.</title>
        <authorList>
            <person name="Schrottner P."/>
            <person name="Hartwich K."/>
            <person name="Bunk B."/>
            <person name="Schober I."/>
            <person name="Helbig S."/>
            <person name="Rudolph W.W."/>
            <person name="Gunzer F."/>
        </authorList>
    </citation>
    <scope>NUCLEOTIDE SEQUENCE [LARGE SCALE GENOMIC DNA]</scope>
    <source>
        <strain evidence="6 7">DSM 106044</strain>
    </source>
</reference>
<dbReference type="InterPro" id="IPR036388">
    <property type="entry name" value="WH-like_DNA-bd_sf"/>
</dbReference>
<accession>A0A4U8Q330</accession>
<dbReference type="PROSITE" id="PS50931">
    <property type="entry name" value="HTH_LYSR"/>
    <property type="match status" value="1"/>
</dbReference>
<evidence type="ECO:0000259" key="5">
    <source>
        <dbReference type="PROSITE" id="PS50931"/>
    </source>
</evidence>
<dbReference type="OrthoDB" id="9785745at2"/>
<feature type="domain" description="HTH lysR-type" evidence="5">
    <location>
        <begin position="1"/>
        <end position="58"/>
    </location>
</feature>